<dbReference type="EMBL" id="LR797225">
    <property type="protein sequence ID" value="CAB4195024.1"/>
    <property type="molecule type" value="Genomic_DNA"/>
</dbReference>
<name>A0A6J5P8U1_9CAUD</name>
<evidence type="ECO:0000313" key="1">
    <source>
        <dbReference type="EMBL" id="CAB4168280.1"/>
    </source>
</evidence>
<dbReference type="EMBL" id="LR796822">
    <property type="protein sequence ID" value="CAB4168280.1"/>
    <property type="molecule type" value="Genomic_DNA"/>
</dbReference>
<proteinExistence type="predicted"/>
<accession>A0A6J5P8U1</accession>
<organism evidence="1">
    <name type="scientific">uncultured Caudovirales phage</name>
    <dbReference type="NCBI Taxonomy" id="2100421"/>
    <lineage>
        <taxon>Viruses</taxon>
        <taxon>Duplodnaviria</taxon>
        <taxon>Heunggongvirae</taxon>
        <taxon>Uroviricota</taxon>
        <taxon>Caudoviricetes</taxon>
        <taxon>Peduoviridae</taxon>
        <taxon>Maltschvirus</taxon>
        <taxon>Maltschvirus maltsch</taxon>
    </lineage>
</organism>
<protein>
    <submittedName>
        <fullName evidence="1">Uncharacterized protein</fullName>
    </submittedName>
</protein>
<sequence length="59" mass="6727">MASEWQTQARAIYRLTEIVETQRKILENQDLILRGIVDILKESGLLDQALKAVMAKEAN</sequence>
<evidence type="ECO:0000313" key="2">
    <source>
        <dbReference type="EMBL" id="CAB4180233.1"/>
    </source>
</evidence>
<gene>
    <name evidence="2" type="ORF">UFOVP1050_17</name>
    <name evidence="3" type="ORF">UFOVP1059_3</name>
    <name evidence="4" type="ORF">UFOVP1274_21</name>
    <name evidence="5" type="ORF">UFOVP1662_10</name>
    <name evidence="1" type="ORF">UFOVP883_11</name>
</gene>
<reference evidence="1" key="1">
    <citation type="submission" date="2020-05" db="EMBL/GenBank/DDBJ databases">
        <authorList>
            <person name="Chiriac C."/>
            <person name="Salcher M."/>
            <person name="Ghai R."/>
            <person name="Kavagutti S V."/>
        </authorList>
    </citation>
    <scope>NUCLEOTIDE SEQUENCE</scope>
</reference>
<dbReference type="EMBL" id="LR797007">
    <property type="protein sequence ID" value="CAB4180869.1"/>
    <property type="molecule type" value="Genomic_DNA"/>
</dbReference>
<dbReference type="EMBL" id="LR796993">
    <property type="protein sequence ID" value="CAB4180233.1"/>
    <property type="molecule type" value="Genomic_DNA"/>
</dbReference>
<evidence type="ECO:0000313" key="3">
    <source>
        <dbReference type="EMBL" id="CAB4180869.1"/>
    </source>
</evidence>
<evidence type="ECO:0000313" key="4">
    <source>
        <dbReference type="EMBL" id="CAB4195024.1"/>
    </source>
</evidence>
<evidence type="ECO:0000313" key="5">
    <source>
        <dbReference type="EMBL" id="CAB4222922.1"/>
    </source>
</evidence>
<dbReference type="EMBL" id="LR797526">
    <property type="protein sequence ID" value="CAB4222922.1"/>
    <property type="molecule type" value="Genomic_DNA"/>
</dbReference>